<keyword evidence="3" id="KW-1185">Reference proteome</keyword>
<keyword evidence="1" id="KW-0732">Signal</keyword>
<evidence type="ECO:0008006" key="4">
    <source>
        <dbReference type="Google" id="ProtNLM"/>
    </source>
</evidence>
<organism evidence="2 3">
    <name type="scientific">Leptomonas seymouri</name>
    <dbReference type="NCBI Taxonomy" id="5684"/>
    <lineage>
        <taxon>Eukaryota</taxon>
        <taxon>Discoba</taxon>
        <taxon>Euglenozoa</taxon>
        <taxon>Kinetoplastea</taxon>
        <taxon>Metakinetoplastina</taxon>
        <taxon>Trypanosomatida</taxon>
        <taxon>Trypanosomatidae</taxon>
        <taxon>Leishmaniinae</taxon>
        <taxon>Leptomonas</taxon>
    </lineage>
</organism>
<name>A0A0N1HS79_LEPSE</name>
<evidence type="ECO:0000313" key="2">
    <source>
        <dbReference type="EMBL" id="KPI83410.1"/>
    </source>
</evidence>
<feature type="signal peptide" evidence="1">
    <location>
        <begin position="1"/>
        <end position="18"/>
    </location>
</feature>
<sequence>MNLLVLLLLSLLDSCVFGVLTTEINSPHFIFIHGAAKTSVMRVGDASPASTALREAPTTFKIAANNAAPLLSSVRLKFRMTSAVPGCRPAFQSQLPLQWLHLDVRVVRPSCLLLVSGGVSSLGHSMGQGSIFSFQHSDRKSSKLCVLWSRIRAPSMEVSSRARQLTNKNRPSTRVL</sequence>
<evidence type="ECO:0000256" key="1">
    <source>
        <dbReference type="SAM" id="SignalP"/>
    </source>
</evidence>
<feature type="chain" id="PRO_5005873523" description="Secreted protein" evidence="1">
    <location>
        <begin position="19"/>
        <end position="176"/>
    </location>
</feature>
<proteinExistence type="predicted"/>
<dbReference type="AlphaFoldDB" id="A0A0N1HS79"/>
<protein>
    <recommendedName>
        <fullName evidence="4">Secreted protein</fullName>
    </recommendedName>
</protein>
<dbReference type="VEuPathDB" id="TriTrypDB:Lsey_0382_0070"/>
<comment type="caution">
    <text evidence="2">The sequence shown here is derived from an EMBL/GenBank/DDBJ whole genome shotgun (WGS) entry which is preliminary data.</text>
</comment>
<dbReference type="Proteomes" id="UP000038009">
    <property type="component" value="Unassembled WGS sequence"/>
</dbReference>
<dbReference type="EMBL" id="LJSK01000382">
    <property type="protein sequence ID" value="KPI83410.1"/>
    <property type="molecule type" value="Genomic_DNA"/>
</dbReference>
<gene>
    <name evidence="2" type="ORF">ABL78_7561</name>
</gene>
<evidence type="ECO:0000313" key="3">
    <source>
        <dbReference type="Proteomes" id="UP000038009"/>
    </source>
</evidence>
<reference evidence="2 3" key="1">
    <citation type="journal article" date="2015" name="PLoS Pathog.">
        <title>Leptomonas seymouri: Adaptations to the Dixenous Life Cycle Analyzed by Genome Sequencing, Transcriptome Profiling and Co-infection with Leishmania donovani.</title>
        <authorList>
            <person name="Kraeva N."/>
            <person name="Butenko A."/>
            <person name="Hlavacova J."/>
            <person name="Kostygov A."/>
            <person name="Myskova J."/>
            <person name="Grybchuk D."/>
            <person name="Lestinova T."/>
            <person name="Votypka J."/>
            <person name="Volf P."/>
            <person name="Opperdoes F."/>
            <person name="Flegontov P."/>
            <person name="Lukes J."/>
            <person name="Yurchenko V."/>
        </authorList>
    </citation>
    <scope>NUCLEOTIDE SEQUENCE [LARGE SCALE GENOMIC DNA]</scope>
    <source>
        <strain evidence="2 3">ATCC 30220</strain>
    </source>
</reference>
<accession>A0A0N1HS79</accession>